<accession>A0AAE0XDN9</accession>
<gene>
    <name evidence="1" type="ORF">RRG08_021561</name>
</gene>
<protein>
    <submittedName>
        <fullName evidence="1">Uncharacterized protein</fullName>
    </submittedName>
</protein>
<dbReference type="AlphaFoldDB" id="A0AAE0XDN9"/>
<evidence type="ECO:0000313" key="1">
    <source>
        <dbReference type="EMBL" id="KAK3690863.1"/>
    </source>
</evidence>
<comment type="caution">
    <text evidence="1">The sequence shown here is derived from an EMBL/GenBank/DDBJ whole genome shotgun (WGS) entry which is preliminary data.</text>
</comment>
<proteinExistence type="predicted"/>
<dbReference type="EMBL" id="JAWDGP010008106">
    <property type="protein sequence ID" value="KAK3690863.1"/>
    <property type="molecule type" value="Genomic_DNA"/>
</dbReference>
<reference evidence="1" key="1">
    <citation type="journal article" date="2023" name="G3 (Bethesda)">
        <title>A reference genome for the long-term kleptoplast-retaining sea slug Elysia crispata morphotype clarki.</title>
        <authorList>
            <person name="Eastman K.E."/>
            <person name="Pendleton A.L."/>
            <person name="Shaikh M.A."/>
            <person name="Suttiyut T."/>
            <person name="Ogas R."/>
            <person name="Tomko P."/>
            <person name="Gavelis G."/>
            <person name="Widhalm J.R."/>
            <person name="Wisecaver J.H."/>
        </authorList>
    </citation>
    <scope>NUCLEOTIDE SEQUENCE</scope>
    <source>
        <strain evidence="1">ECLA1</strain>
    </source>
</reference>
<dbReference type="Proteomes" id="UP001283361">
    <property type="component" value="Unassembled WGS sequence"/>
</dbReference>
<name>A0AAE0XDN9_9GAST</name>
<sequence length="116" mass="13494">MIEPSFVTPHPQVLQLFTETTAQQQIIIHKSIVTVAAKFCCRERLFVHSFWSLSLAQIQFSGGDVAYRYRRGEERRGRNTAEKESTRVWNNMFNHAQVQTTDKRSIRGTECDFQVT</sequence>
<keyword evidence="2" id="KW-1185">Reference proteome</keyword>
<evidence type="ECO:0000313" key="2">
    <source>
        <dbReference type="Proteomes" id="UP001283361"/>
    </source>
</evidence>
<organism evidence="1 2">
    <name type="scientific">Elysia crispata</name>
    <name type="common">lettuce slug</name>
    <dbReference type="NCBI Taxonomy" id="231223"/>
    <lineage>
        <taxon>Eukaryota</taxon>
        <taxon>Metazoa</taxon>
        <taxon>Spiralia</taxon>
        <taxon>Lophotrochozoa</taxon>
        <taxon>Mollusca</taxon>
        <taxon>Gastropoda</taxon>
        <taxon>Heterobranchia</taxon>
        <taxon>Euthyneura</taxon>
        <taxon>Panpulmonata</taxon>
        <taxon>Sacoglossa</taxon>
        <taxon>Placobranchoidea</taxon>
        <taxon>Plakobranchidae</taxon>
        <taxon>Elysia</taxon>
    </lineage>
</organism>